<protein>
    <submittedName>
        <fullName evidence="2">RHS repeat-associated core domain-containing protein</fullName>
    </submittedName>
</protein>
<feature type="region of interest" description="Disordered" evidence="1">
    <location>
        <begin position="95"/>
        <end position="206"/>
    </location>
</feature>
<evidence type="ECO:0000313" key="3">
    <source>
        <dbReference type="Proteomes" id="UP000198407"/>
    </source>
</evidence>
<dbReference type="AlphaFoldDB" id="A0A239B361"/>
<organism evidence="2 3">
    <name type="scientific">Pseudomonas japonica</name>
    <dbReference type="NCBI Taxonomy" id="256466"/>
    <lineage>
        <taxon>Bacteria</taxon>
        <taxon>Pseudomonadati</taxon>
        <taxon>Pseudomonadota</taxon>
        <taxon>Gammaproteobacteria</taxon>
        <taxon>Pseudomonadales</taxon>
        <taxon>Pseudomonadaceae</taxon>
        <taxon>Pseudomonas</taxon>
    </lineage>
</organism>
<evidence type="ECO:0000313" key="2">
    <source>
        <dbReference type="EMBL" id="SNS02031.1"/>
    </source>
</evidence>
<dbReference type="EMBL" id="FZOL01000002">
    <property type="protein sequence ID" value="SNS02031.1"/>
    <property type="molecule type" value="Genomic_DNA"/>
</dbReference>
<dbReference type="STRING" id="1215104.GCA_000730585_05786"/>
<feature type="compositionally biased region" description="Polar residues" evidence="1">
    <location>
        <begin position="179"/>
        <end position="192"/>
    </location>
</feature>
<dbReference type="Gene3D" id="2.180.10.10">
    <property type="entry name" value="RHS repeat-associated core"/>
    <property type="match status" value="1"/>
</dbReference>
<dbReference type="SUPFAM" id="SSF56399">
    <property type="entry name" value="ADP-ribosylation"/>
    <property type="match status" value="1"/>
</dbReference>
<dbReference type="InterPro" id="IPR022385">
    <property type="entry name" value="Rhs_assc_core"/>
</dbReference>
<dbReference type="Proteomes" id="UP000198407">
    <property type="component" value="Unassembled WGS sequence"/>
</dbReference>
<proteinExistence type="predicted"/>
<accession>A0A239B361</accession>
<reference evidence="3" key="1">
    <citation type="submission" date="2017-06" db="EMBL/GenBank/DDBJ databases">
        <authorList>
            <person name="Varghese N."/>
            <person name="Submissions S."/>
        </authorList>
    </citation>
    <scope>NUCLEOTIDE SEQUENCE [LARGE SCALE GENOMIC DNA]</scope>
    <source>
        <strain evidence="3">DSM 22348</strain>
    </source>
</reference>
<sequence>MPYGYRDRLLRRGLPGFNGEWPESPTGHYLLGHGYRAYNPMVMRFNSPDSESPFRRGGLNAYGYCLGDPVNLTDPDGHAPFFRLLARVGTLLRRARKRPAQRPPSYQGLQGSSSSLDTLGSTGERLDSSEVPLTSAALRARTRPEGAGVSSGSGNNAAPEVPAPLKDAPVGAGKGVLSRTGSSRVTAIASSPDTRKSPSPVRQQLAAETVSAVDRFLTKEYKKIRKRP</sequence>
<gene>
    <name evidence="2" type="ORF">SAMN05444352_102253</name>
</gene>
<feature type="compositionally biased region" description="Low complexity" evidence="1">
    <location>
        <begin position="103"/>
        <end position="123"/>
    </location>
</feature>
<keyword evidence="3" id="KW-1185">Reference proteome</keyword>
<name>A0A239B361_9PSED</name>
<feature type="compositionally biased region" description="Low complexity" evidence="1">
    <location>
        <begin position="146"/>
        <end position="158"/>
    </location>
</feature>
<evidence type="ECO:0000256" key="1">
    <source>
        <dbReference type="SAM" id="MobiDB-lite"/>
    </source>
</evidence>
<dbReference type="NCBIfam" id="TIGR03696">
    <property type="entry name" value="Rhs_assc_core"/>
    <property type="match status" value="1"/>
</dbReference>